<gene>
    <name evidence="7" type="ORF">ADH67_03040</name>
</gene>
<comment type="catalytic activity">
    <reaction evidence="1">
        <text>2-phosphoglycolate + H2O = glycolate + phosphate</text>
        <dbReference type="Rhea" id="RHEA:14369"/>
        <dbReference type="ChEBI" id="CHEBI:15377"/>
        <dbReference type="ChEBI" id="CHEBI:29805"/>
        <dbReference type="ChEBI" id="CHEBI:43474"/>
        <dbReference type="ChEBI" id="CHEBI:58033"/>
        <dbReference type="EC" id="3.1.3.18"/>
    </reaction>
</comment>
<dbReference type="GO" id="GO:0019253">
    <property type="term" value="P:reductive pentose-phosphate cycle"/>
    <property type="evidence" value="ECO:0007669"/>
    <property type="project" value="UniProtKB-KW"/>
</dbReference>
<dbReference type="PANTHER" id="PTHR43434">
    <property type="entry name" value="PHOSPHOGLYCOLATE PHOSPHATASE"/>
    <property type="match status" value="1"/>
</dbReference>
<reference evidence="8" key="1">
    <citation type="submission" date="2017-05" db="EMBL/GenBank/DDBJ databases">
        <title>Improved OligoMM genomes.</title>
        <authorList>
            <person name="Garzetti D."/>
        </authorList>
    </citation>
    <scope>NUCLEOTIDE SEQUENCE [LARGE SCALE GENOMIC DNA]</scope>
    <source>
        <strain evidence="8">YL45</strain>
    </source>
</reference>
<dbReference type="SFLD" id="SFLDS00003">
    <property type="entry name" value="Haloacid_Dehalogenase"/>
    <property type="match status" value="1"/>
</dbReference>
<dbReference type="Gene3D" id="1.10.150.240">
    <property type="entry name" value="Putative phosphatase, domain 2"/>
    <property type="match status" value="1"/>
</dbReference>
<dbReference type="EC" id="3.1.3.18" evidence="4"/>
<dbReference type="FunFam" id="3.40.50.1000:FF:000022">
    <property type="entry name" value="Phosphoglycolate phosphatase"/>
    <property type="match status" value="1"/>
</dbReference>
<protein>
    <recommendedName>
        <fullName evidence="4">phosphoglycolate phosphatase</fullName>
        <ecNumber evidence="4">3.1.3.18</ecNumber>
    </recommendedName>
</protein>
<name>A0A227KT82_9BURK</name>
<sequence length="217" mass="24590">MQNKKKLLIFDFDGTLFDSIRYLSEAEVNAVNEMGWNPITLDFARKTIGLSLSVIYEQVSGDKSLSKLQEFTDRFNKYFFARAKEAGYFDGIEEMLASLKEKGFILTIATGKGRASLDRLDEMLGFDKYFDFNICPSESEPKPSPQMVNKLLRKYDLRPEDAVVIGDSEHDLKMAQNAGVDTVAVSYGAMSRKELAQYHPTKIVDTVQELQQTLEVL</sequence>
<keyword evidence="8" id="KW-1185">Reference proteome</keyword>
<dbReference type="AlphaFoldDB" id="A0A227KT82"/>
<dbReference type="SUPFAM" id="SSF56784">
    <property type="entry name" value="HAD-like"/>
    <property type="match status" value="1"/>
</dbReference>
<evidence type="ECO:0000256" key="3">
    <source>
        <dbReference type="ARBA" id="ARBA00011233"/>
    </source>
</evidence>
<evidence type="ECO:0000256" key="2">
    <source>
        <dbReference type="ARBA" id="ARBA00004818"/>
    </source>
</evidence>
<evidence type="ECO:0000256" key="5">
    <source>
        <dbReference type="ARBA" id="ARBA00022567"/>
    </source>
</evidence>
<comment type="subunit">
    <text evidence="3">Homotrimer.</text>
</comment>
<dbReference type="GO" id="GO:0005829">
    <property type="term" value="C:cytosol"/>
    <property type="evidence" value="ECO:0007669"/>
    <property type="project" value="TreeGrafter"/>
</dbReference>
<dbReference type="InterPro" id="IPR041492">
    <property type="entry name" value="HAD_2"/>
</dbReference>
<evidence type="ECO:0000313" key="8">
    <source>
        <dbReference type="Proteomes" id="UP000214610"/>
    </source>
</evidence>
<keyword evidence="7" id="KW-0378">Hydrolase</keyword>
<dbReference type="NCBIfam" id="TIGR01509">
    <property type="entry name" value="HAD-SF-IA-v3"/>
    <property type="match status" value="1"/>
</dbReference>
<dbReference type="SFLD" id="SFLDG01129">
    <property type="entry name" value="C1.5:_HAD__Beta-PGM__Phosphata"/>
    <property type="match status" value="1"/>
</dbReference>
<comment type="function">
    <text evidence="6">Specifically catalyzes the dephosphorylation of 2-phosphoglycolate. Is involved in the dissimilation of the intracellular 2-phosphoglycolate formed during the DNA repair of 3'-phosphoglycolate ends, a major class of DNA lesions induced by oxidative stress.</text>
</comment>
<dbReference type="Pfam" id="PF13419">
    <property type="entry name" value="HAD_2"/>
    <property type="match status" value="1"/>
</dbReference>
<dbReference type="InterPro" id="IPR050155">
    <property type="entry name" value="HAD-like_hydrolase_sf"/>
</dbReference>
<dbReference type="RefSeq" id="WP_066591504.1">
    <property type="nucleotide sequence ID" value="NZ_CAJTBZ010000009.1"/>
</dbReference>
<dbReference type="Proteomes" id="UP000214610">
    <property type="component" value="Unassembled WGS sequence"/>
</dbReference>
<accession>A0A227KT82</accession>
<comment type="pathway">
    <text evidence="2">Organic acid metabolism; glycolate biosynthesis; glycolate from 2-phosphoglycolate: step 1/1.</text>
</comment>
<dbReference type="GeneID" id="78363490"/>
<dbReference type="Gene3D" id="3.40.50.1000">
    <property type="entry name" value="HAD superfamily/HAD-like"/>
    <property type="match status" value="1"/>
</dbReference>
<dbReference type="SFLD" id="SFLDG01135">
    <property type="entry name" value="C1.5.6:_HAD__Beta-PGM__Phospha"/>
    <property type="match status" value="1"/>
</dbReference>
<proteinExistence type="predicted"/>
<dbReference type="PANTHER" id="PTHR43434:SF24">
    <property type="entry name" value="HYDROLASE-RELATED"/>
    <property type="match status" value="1"/>
</dbReference>
<evidence type="ECO:0000256" key="6">
    <source>
        <dbReference type="ARBA" id="ARBA00059247"/>
    </source>
</evidence>
<dbReference type="InterPro" id="IPR006439">
    <property type="entry name" value="HAD-SF_hydro_IA"/>
</dbReference>
<evidence type="ECO:0000313" key="7">
    <source>
        <dbReference type="EMBL" id="OXE51285.1"/>
    </source>
</evidence>
<keyword evidence="5" id="KW-0113">Calvin cycle</keyword>
<dbReference type="GO" id="GO:0006281">
    <property type="term" value="P:DNA repair"/>
    <property type="evidence" value="ECO:0007669"/>
    <property type="project" value="TreeGrafter"/>
</dbReference>
<dbReference type="InterPro" id="IPR023214">
    <property type="entry name" value="HAD_sf"/>
</dbReference>
<organism evidence="7 8">
    <name type="scientific">Turicimonas muris</name>
    <dbReference type="NCBI Taxonomy" id="1796652"/>
    <lineage>
        <taxon>Bacteria</taxon>
        <taxon>Pseudomonadati</taxon>
        <taxon>Pseudomonadota</taxon>
        <taxon>Betaproteobacteria</taxon>
        <taxon>Burkholderiales</taxon>
        <taxon>Sutterellaceae</taxon>
        <taxon>Turicimonas</taxon>
    </lineage>
</organism>
<dbReference type="NCBIfam" id="TIGR01549">
    <property type="entry name" value="HAD-SF-IA-v1"/>
    <property type="match status" value="1"/>
</dbReference>
<dbReference type="InterPro" id="IPR036412">
    <property type="entry name" value="HAD-like_sf"/>
</dbReference>
<comment type="caution">
    <text evidence="7">The sequence shown here is derived from an EMBL/GenBank/DDBJ whole genome shotgun (WGS) entry which is preliminary data.</text>
</comment>
<dbReference type="InterPro" id="IPR023198">
    <property type="entry name" value="PGP-like_dom2"/>
</dbReference>
<dbReference type="GO" id="GO:0008967">
    <property type="term" value="F:phosphoglycolate phosphatase activity"/>
    <property type="evidence" value="ECO:0007669"/>
    <property type="project" value="UniProtKB-EC"/>
</dbReference>
<evidence type="ECO:0000256" key="1">
    <source>
        <dbReference type="ARBA" id="ARBA00000830"/>
    </source>
</evidence>
<dbReference type="EMBL" id="NHMP01000001">
    <property type="protein sequence ID" value="OXE51285.1"/>
    <property type="molecule type" value="Genomic_DNA"/>
</dbReference>
<evidence type="ECO:0000256" key="4">
    <source>
        <dbReference type="ARBA" id="ARBA00013078"/>
    </source>
</evidence>